<dbReference type="EMBL" id="SJPX01000003">
    <property type="protein sequence ID" value="TWU51752.1"/>
    <property type="molecule type" value="Genomic_DNA"/>
</dbReference>
<dbReference type="OrthoDB" id="225269at2"/>
<evidence type="ECO:0000256" key="1">
    <source>
        <dbReference type="ARBA" id="ARBA00022617"/>
    </source>
</evidence>
<name>A0A5C6ERX1_9BACT</name>
<dbReference type="PROSITE" id="PS51007">
    <property type="entry name" value="CYTC"/>
    <property type="match status" value="1"/>
</dbReference>
<dbReference type="AlphaFoldDB" id="A0A5C6ERX1"/>
<dbReference type="NCBIfam" id="TIGR02603">
    <property type="entry name" value="CxxCH_TIGR02603"/>
    <property type="match status" value="1"/>
</dbReference>
<evidence type="ECO:0000256" key="5">
    <source>
        <dbReference type="SAM" id="Coils"/>
    </source>
</evidence>
<sequence length="405" mass="43993" precursor="true">MRSTLRGRCSLLLCVVGTITMGCNSTSVRAAEDGKSSMQMLVSTLSNVDDPSVLNALLRGMLKGLEGRRDVVAPGNWTPLVAKLDASGDGRTRELVSQLSQIFGDEAAIQRALAIVRDANASVEDRIRELTSLLSQQNREASDLLESLLDVPALQLSAVRGYAAIENTSAPSVLLKRYPHLSDELRRAVVETLSARKQYADALLASIQNETIRREDIPTHVARSLEALLGERFVDVFGELPKLGADREQQIAKWKTQITAAALAKADASRGRAVFQKTCGACHLLYGEGGNIGPDLTGSNRANLDYLLLNSVDPSYDVPAAYRMVTILTTDGRVVNGVVAEEDDTRVVLKTVENPRLAIAKSDVERRVVSTKSMMPDGQLDALKPAQVIDLVKYLKTTEQVELVK</sequence>
<dbReference type="Proteomes" id="UP000317977">
    <property type="component" value="Unassembled WGS sequence"/>
</dbReference>
<dbReference type="PROSITE" id="PS51257">
    <property type="entry name" value="PROKAR_LIPOPROTEIN"/>
    <property type="match status" value="1"/>
</dbReference>
<comment type="caution">
    <text evidence="8">The sequence shown here is derived from an EMBL/GenBank/DDBJ whole genome shotgun (WGS) entry which is preliminary data.</text>
</comment>
<gene>
    <name evidence="8" type="ORF">Poly59_33470</name>
</gene>
<dbReference type="PANTHER" id="PTHR33546:SF1">
    <property type="entry name" value="LARGE, MULTIFUNCTIONAL SECRETED PROTEIN"/>
    <property type="match status" value="1"/>
</dbReference>
<evidence type="ECO:0000313" key="9">
    <source>
        <dbReference type="Proteomes" id="UP000317977"/>
    </source>
</evidence>
<evidence type="ECO:0000256" key="3">
    <source>
        <dbReference type="ARBA" id="ARBA00023004"/>
    </source>
</evidence>
<dbReference type="Pfam" id="PF13442">
    <property type="entry name" value="Cytochrome_CBB3"/>
    <property type="match status" value="1"/>
</dbReference>
<keyword evidence="6" id="KW-0732">Signal</keyword>
<dbReference type="GO" id="GO:0009055">
    <property type="term" value="F:electron transfer activity"/>
    <property type="evidence" value="ECO:0007669"/>
    <property type="project" value="InterPro"/>
</dbReference>
<keyword evidence="2 4" id="KW-0479">Metal-binding</keyword>
<protein>
    <submittedName>
        <fullName evidence="8">Cytochrome c</fullName>
    </submittedName>
</protein>
<evidence type="ECO:0000256" key="6">
    <source>
        <dbReference type="SAM" id="SignalP"/>
    </source>
</evidence>
<keyword evidence="5" id="KW-0175">Coiled coil</keyword>
<reference evidence="8 9" key="1">
    <citation type="submission" date="2019-02" db="EMBL/GenBank/DDBJ databases">
        <title>Deep-cultivation of Planctomycetes and their phenomic and genomic characterization uncovers novel biology.</title>
        <authorList>
            <person name="Wiegand S."/>
            <person name="Jogler M."/>
            <person name="Boedeker C."/>
            <person name="Pinto D."/>
            <person name="Vollmers J."/>
            <person name="Rivas-Marin E."/>
            <person name="Kohn T."/>
            <person name="Peeters S.H."/>
            <person name="Heuer A."/>
            <person name="Rast P."/>
            <person name="Oberbeckmann S."/>
            <person name="Bunk B."/>
            <person name="Jeske O."/>
            <person name="Meyerdierks A."/>
            <person name="Storesund J.E."/>
            <person name="Kallscheuer N."/>
            <person name="Luecker S."/>
            <person name="Lage O.M."/>
            <person name="Pohl T."/>
            <person name="Merkel B.J."/>
            <person name="Hornburger P."/>
            <person name="Mueller R.-W."/>
            <person name="Bruemmer F."/>
            <person name="Labrenz M."/>
            <person name="Spormann A.M."/>
            <person name="Op Den Camp H."/>
            <person name="Overmann J."/>
            <person name="Amann R."/>
            <person name="Jetten M.S.M."/>
            <person name="Mascher T."/>
            <person name="Medema M.H."/>
            <person name="Devos D.P."/>
            <person name="Kaster A.-K."/>
            <person name="Ovreas L."/>
            <person name="Rohde M."/>
            <person name="Galperin M.Y."/>
            <person name="Jogler C."/>
        </authorList>
    </citation>
    <scope>NUCLEOTIDE SEQUENCE [LARGE SCALE GENOMIC DNA]</scope>
    <source>
        <strain evidence="8 9">Poly59</strain>
    </source>
</reference>
<dbReference type="PANTHER" id="PTHR33546">
    <property type="entry name" value="LARGE, MULTIFUNCTIONAL SECRETED PROTEIN-RELATED"/>
    <property type="match status" value="1"/>
</dbReference>
<feature type="signal peptide" evidence="6">
    <location>
        <begin position="1"/>
        <end position="30"/>
    </location>
</feature>
<evidence type="ECO:0000256" key="2">
    <source>
        <dbReference type="ARBA" id="ARBA00022723"/>
    </source>
</evidence>
<evidence type="ECO:0000313" key="8">
    <source>
        <dbReference type="EMBL" id="TWU51752.1"/>
    </source>
</evidence>
<keyword evidence="9" id="KW-1185">Reference proteome</keyword>
<dbReference type="SUPFAM" id="SSF46626">
    <property type="entry name" value="Cytochrome c"/>
    <property type="match status" value="1"/>
</dbReference>
<feature type="domain" description="Cytochrome c" evidence="7">
    <location>
        <begin position="266"/>
        <end position="399"/>
    </location>
</feature>
<dbReference type="InterPro" id="IPR009056">
    <property type="entry name" value="Cyt_c-like_dom"/>
</dbReference>
<dbReference type="InterPro" id="IPR013427">
    <property type="entry name" value="Haem-bd_dom_put"/>
</dbReference>
<evidence type="ECO:0000259" key="7">
    <source>
        <dbReference type="PROSITE" id="PS51007"/>
    </source>
</evidence>
<proteinExistence type="predicted"/>
<feature type="chain" id="PRO_5023131939" evidence="6">
    <location>
        <begin position="31"/>
        <end position="405"/>
    </location>
</feature>
<keyword evidence="1 4" id="KW-0349">Heme</keyword>
<dbReference type="GO" id="GO:0020037">
    <property type="term" value="F:heme binding"/>
    <property type="evidence" value="ECO:0007669"/>
    <property type="project" value="InterPro"/>
</dbReference>
<dbReference type="Gene3D" id="1.10.760.10">
    <property type="entry name" value="Cytochrome c-like domain"/>
    <property type="match status" value="1"/>
</dbReference>
<feature type="coiled-coil region" evidence="5">
    <location>
        <begin position="120"/>
        <end position="147"/>
    </location>
</feature>
<organism evidence="8 9">
    <name type="scientific">Rubripirellula reticaptiva</name>
    <dbReference type="NCBI Taxonomy" id="2528013"/>
    <lineage>
        <taxon>Bacteria</taxon>
        <taxon>Pseudomonadati</taxon>
        <taxon>Planctomycetota</taxon>
        <taxon>Planctomycetia</taxon>
        <taxon>Pirellulales</taxon>
        <taxon>Pirellulaceae</taxon>
        <taxon>Rubripirellula</taxon>
    </lineage>
</organism>
<dbReference type="InterPro" id="IPR036909">
    <property type="entry name" value="Cyt_c-like_dom_sf"/>
</dbReference>
<keyword evidence="3 4" id="KW-0408">Iron</keyword>
<accession>A0A5C6ERX1</accession>
<evidence type="ECO:0000256" key="4">
    <source>
        <dbReference type="PROSITE-ProRule" id="PRU00433"/>
    </source>
</evidence>
<dbReference type="GO" id="GO:0046872">
    <property type="term" value="F:metal ion binding"/>
    <property type="evidence" value="ECO:0007669"/>
    <property type="project" value="UniProtKB-KW"/>
</dbReference>